<evidence type="ECO:0000259" key="2">
    <source>
        <dbReference type="PROSITE" id="PS50966"/>
    </source>
</evidence>
<keyword evidence="1" id="KW-0862">Zinc</keyword>
<dbReference type="Proteomes" id="UP000652761">
    <property type="component" value="Unassembled WGS sequence"/>
</dbReference>
<name>A0A843X769_COLES</name>
<protein>
    <recommendedName>
        <fullName evidence="2">SWIM-type domain-containing protein</fullName>
    </recommendedName>
</protein>
<evidence type="ECO:0000313" key="4">
    <source>
        <dbReference type="Proteomes" id="UP000652761"/>
    </source>
</evidence>
<keyword evidence="1" id="KW-0863">Zinc-finger</keyword>
<dbReference type="InterPro" id="IPR007527">
    <property type="entry name" value="Znf_SWIM"/>
</dbReference>
<dbReference type="AlphaFoldDB" id="A0A843X769"/>
<keyword evidence="4" id="KW-1185">Reference proteome</keyword>
<evidence type="ECO:0000256" key="1">
    <source>
        <dbReference type="PROSITE-ProRule" id="PRU00325"/>
    </source>
</evidence>
<gene>
    <name evidence="3" type="ORF">Taro_047498</name>
</gene>
<organism evidence="3 4">
    <name type="scientific">Colocasia esculenta</name>
    <name type="common">Wild taro</name>
    <name type="synonym">Arum esculentum</name>
    <dbReference type="NCBI Taxonomy" id="4460"/>
    <lineage>
        <taxon>Eukaryota</taxon>
        <taxon>Viridiplantae</taxon>
        <taxon>Streptophyta</taxon>
        <taxon>Embryophyta</taxon>
        <taxon>Tracheophyta</taxon>
        <taxon>Spermatophyta</taxon>
        <taxon>Magnoliopsida</taxon>
        <taxon>Liliopsida</taxon>
        <taxon>Araceae</taxon>
        <taxon>Aroideae</taxon>
        <taxon>Colocasieae</taxon>
        <taxon>Colocasia</taxon>
    </lineage>
</organism>
<proteinExistence type="predicted"/>
<dbReference type="PROSITE" id="PS50966">
    <property type="entry name" value="ZF_SWIM"/>
    <property type="match status" value="1"/>
</dbReference>
<keyword evidence="1" id="KW-0479">Metal-binding</keyword>
<feature type="domain" description="SWIM-type" evidence="2">
    <location>
        <begin position="31"/>
        <end position="64"/>
    </location>
</feature>
<sequence length="71" mass="8931">MVGIVLRLERMSRDMRRGVSSRPQHPRVPQYYHHRHLWTMTCSCKAWSRRCRCRHRLRLRYMPSYRHKPRL</sequence>
<accession>A0A843X769</accession>
<evidence type="ECO:0000313" key="3">
    <source>
        <dbReference type="EMBL" id="MQM14564.1"/>
    </source>
</evidence>
<comment type="caution">
    <text evidence="3">The sequence shown here is derived from an EMBL/GenBank/DDBJ whole genome shotgun (WGS) entry which is preliminary data.</text>
</comment>
<dbReference type="EMBL" id="NMUH01006141">
    <property type="protein sequence ID" value="MQM14564.1"/>
    <property type="molecule type" value="Genomic_DNA"/>
</dbReference>
<dbReference type="GO" id="GO:0008270">
    <property type="term" value="F:zinc ion binding"/>
    <property type="evidence" value="ECO:0007669"/>
    <property type="project" value="UniProtKB-KW"/>
</dbReference>
<reference evidence="3" key="1">
    <citation type="submission" date="2017-07" db="EMBL/GenBank/DDBJ databases">
        <title>Taro Niue Genome Assembly and Annotation.</title>
        <authorList>
            <person name="Atibalentja N."/>
            <person name="Keating K."/>
            <person name="Fields C.J."/>
        </authorList>
    </citation>
    <scope>NUCLEOTIDE SEQUENCE</scope>
    <source>
        <strain evidence="3">Niue_2</strain>
        <tissue evidence="3">Leaf</tissue>
    </source>
</reference>